<organism evidence="2 3">
    <name type="scientific">Rubus argutus</name>
    <name type="common">Southern blackberry</name>
    <dbReference type="NCBI Taxonomy" id="59490"/>
    <lineage>
        <taxon>Eukaryota</taxon>
        <taxon>Viridiplantae</taxon>
        <taxon>Streptophyta</taxon>
        <taxon>Embryophyta</taxon>
        <taxon>Tracheophyta</taxon>
        <taxon>Spermatophyta</taxon>
        <taxon>Magnoliopsida</taxon>
        <taxon>eudicotyledons</taxon>
        <taxon>Gunneridae</taxon>
        <taxon>Pentapetalae</taxon>
        <taxon>rosids</taxon>
        <taxon>fabids</taxon>
        <taxon>Rosales</taxon>
        <taxon>Rosaceae</taxon>
        <taxon>Rosoideae</taxon>
        <taxon>Rosoideae incertae sedis</taxon>
        <taxon>Rubus</taxon>
    </lineage>
</organism>
<comment type="caution">
    <text evidence="2">The sequence shown here is derived from an EMBL/GenBank/DDBJ whole genome shotgun (WGS) entry which is preliminary data.</text>
</comment>
<dbReference type="PANTHER" id="PTHR34130">
    <property type="entry name" value="OS08G0243800 PROTEIN"/>
    <property type="match status" value="1"/>
</dbReference>
<accession>A0AAW1X636</accession>
<evidence type="ECO:0000256" key="1">
    <source>
        <dbReference type="SAM" id="MobiDB-lite"/>
    </source>
</evidence>
<protein>
    <submittedName>
        <fullName evidence="2">Uncharacterized protein</fullName>
    </submittedName>
</protein>
<sequence length="98" mass="11540">MGDDDTKNTDIQFQRDPYEDEEAEEALSLCDLPLDSEIQELHDLSSKFLNARRSSSEFFEFFSDHSSDSFMCSAERHHRLWEAHTLQREYKNYSSPKA</sequence>
<dbReference type="PANTHER" id="PTHR34130:SF3">
    <property type="entry name" value="DUF1645 FAMILY PROTEIN"/>
    <property type="match status" value="1"/>
</dbReference>
<gene>
    <name evidence="2" type="ORF">M0R45_019014</name>
</gene>
<name>A0AAW1X636_RUBAR</name>
<feature type="region of interest" description="Disordered" evidence="1">
    <location>
        <begin position="1"/>
        <end position="22"/>
    </location>
</feature>
<evidence type="ECO:0000313" key="3">
    <source>
        <dbReference type="Proteomes" id="UP001457282"/>
    </source>
</evidence>
<evidence type="ECO:0000313" key="2">
    <source>
        <dbReference type="EMBL" id="KAK9931749.1"/>
    </source>
</evidence>
<dbReference type="EMBL" id="JBEDUW010000004">
    <property type="protein sequence ID" value="KAK9931749.1"/>
    <property type="molecule type" value="Genomic_DNA"/>
</dbReference>
<dbReference type="Proteomes" id="UP001457282">
    <property type="component" value="Unassembled WGS sequence"/>
</dbReference>
<reference evidence="2 3" key="1">
    <citation type="journal article" date="2023" name="G3 (Bethesda)">
        <title>A chromosome-length genome assembly and annotation of blackberry (Rubus argutus, cv. 'Hillquist').</title>
        <authorList>
            <person name="Bruna T."/>
            <person name="Aryal R."/>
            <person name="Dudchenko O."/>
            <person name="Sargent D.J."/>
            <person name="Mead D."/>
            <person name="Buti M."/>
            <person name="Cavallini A."/>
            <person name="Hytonen T."/>
            <person name="Andres J."/>
            <person name="Pham M."/>
            <person name="Weisz D."/>
            <person name="Mascagni F."/>
            <person name="Usai G."/>
            <person name="Natali L."/>
            <person name="Bassil N."/>
            <person name="Fernandez G.E."/>
            <person name="Lomsadze A."/>
            <person name="Armour M."/>
            <person name="Olukolu B."/>
            <person name="Poorten T."/>
            <person name="Britton C."/>
            <person name="Davik J."/>
            <person name="Ashrafi H."/>
            <person name="Aiden E.L."/>
            <person name="Borodovsky M."/>
            <person name="Worthington M."/>
        </authorList>
    </citation>
    <scope>NUCLEOTIDE SEQUENCE [LARGE SCALE GENOMIC DNA]</scope>
    <source>
        <strain evidence="2">PI 553951</strain>
    </source>
</reference>
<keyword evidence="3" id="KW-1185">Reference proteome</keyword>
<proteinExistence type="predicted"/>
<dbReference type="AlphaFoldDB" id="A0AAW1X636"/>